<accession>A0ABW7Z3Q3</accession>
<dbReference type="EMBL" id="JBITGY010000010">
    <property type="protein sequence ID" value="MFI6502791.1"/>
    <property type="molecule type" value="Genomic_DNA"/>
</dbReference>
<dbReference type="PANTHER" id="PTHR30328">
    <property type="entry name" value="TRANSCRIPTIONAL REPRESSOR"/>
    <property type="match status" value="1"/>
</dbReference>
<evidence type="ECO:0000256" key="1">
    <source>
        <dbReference type="ARBA" id="ARBA00023125"/>
    </source>
</evidence>
<dbReference type="InterPro" id="IPR009057">
    <property type="entry name" value="Homeodomain-like_sf"/>
</dbReference>
<dbReference type="PROSITE" id="PS50977">
    <property type="entry name" value="HTH_TETR_2"/>
    <property type="match status" value="1"/>
</dbReference>
<dbReference type="InterPro" id="IPR036271">
    <property type="entry name" value="Tet_transcr_reg_TetR-rel_C_sf"/>
</dbReference>
<organism evidence="4 5">
    <name type="scientific">Nonomuraea typhae</name>
    <dbReference type="NCBI Taxonomy" id="2603600"/>
    <lineage>
        <taxon>Bacteria</taxon>
        <taxon>Bacillati</taxon>
        <taxon>Actinomycetota</taxon>
        <taxon>Actinomycetes</taxon>
        <taxon>Streptosporangiales</taxon>
        <taxon>Streptosporangiaceae</taxon>
        <taxon>Nonomuraea</taxon>
    </lineage>
</organism>
<keyword evidence="5" id="KW-1185">Reference proteome</keyword>
<evidence type="ECO:0000313" key="4">
    <source>
        <dbReference type="EMBL" id="MFI6502791.1"/>
    </source>
</evidence>
<dbReference type="Pfam" id="PF00440">
    <property type="entry name" value="TetR_N"/>
    <property type="match status" value="1"/>
</dbReference>
<protein>
    <submittedName>
        <fullName evidence="4">TetR family transcriptional regulator</fullName>
    </submittedName>
</protein>
<comment type="caution">
    <text evidence="4">The sequence shown here is derived from an EMBL/GenBank/DDBJ whole genome shotgun (WGS) entry which is preliminary data.</text>
</comment>
<dbReference type="SUPFAM" id="SSF46689">
    <property type="entry name" value="Homeodomain-like"/>
    <property type="match status" value="1"/>
</dbReference>
<evidence type="ECO:0000259" key="3">
    <source>
        <dbReference type="PROSITE" id="PS50977"/>
    </source>
</evidence>
<sequence length="184" mass="20593">MARNAEVTRRKILDAASEEFARHGIAGARVDRITRAAGVNNALLYRYFGSKLALFDTVYRHLLFELVDAVPFDAYDLPGYVGRLYDFYEERPHVVRLTAWWRLERPEHEIPKDVFAAHRAKVAMIEQAQRDGAITSTLPAAELCELMLLLSLSHSPLAPAMGDVSREVRRATSVAAAEAVLRSG</sequence>
<dbReference type="PRINTS" id="PR00455">
    <property type="entry name" value="HTHTETR"/>
</dbReference>
<dbReference type="InterPro" id="IPR001647">
    <property type="entry name" value="HTH_TetR"/>
</dbReference>
<dbReference type="RefSeq" id="WP_397088326.1">
    <property type="nucleotide sequence ID" value="NZ_JBITGY010000010.1"/>
</dbReference>
<feature type="DNA-binding region" description="H-T-H motif" evidence="2">
    <location>
        <begin position="29"/>
        <end position="48"/>
    </location>
</feature>
<evidence type="ECO:0000256" key="2">
    <source>
        <dbReference type="PROSITE-ProRule" id="PRU00335"/>
    </source>
</evidence>
<dbReference type="PANTHER" id="PTHR30328:SF54">
    <property type="entry name" value="HTH-TYPE TRANSCRIPTIONAL REPRESSOR SCO4008"/>
    <property type="match status" value="1"/>
</dbReference>
<dbReference type="InterPro" id="IPR041467">
    <property type="entry name" value="Sco4008_C"/>
</dbReference>
<feature type="domain" description="HTH tetR-type" evidence="3">
    <location>
        <begin position="6"/>
        <end position="66"/>
    </location>
</feature>
<name>A0ABW7Z3Q3_9ACTN</name>
<dbReference type="SUPFAM" id="SSF48498">
    <property type="entry name" value="Tetracyclin repressor-like, C-terminal domain"/>
    <property type="match status" value="1"/>
</dbReference>
<dbReference type="InterPro" id="IPR050109">
    <property type="entry name" value="HTH-type_TetR-like_transc_reg"/>
</dbReference>
<reference evidence="4 5" key="1">
    <citation type="submission" date="2024-10" db="EMBL/GenBank/DDBJ databases">
        <title>The Natural Products Discovery Center: Release of the First 8490 Sequenced Strains for Exploring Actinobacteria Biosynthetic Diversity.</title>
        <authorList>
            <person name="Kalkreuter E."/>
            <person name="Kautsar S.A."/>
            <person name="Yang D."/>
            <person name="Bader C.D."/>
            <person name="Teijaro C.N."/>
            <person name="Fluegel L."/>
            <person name="Davis C.M."/>
            <person name="Simpson J.R."/>
            <person name="Lauterbach L."/>
            <person name="Steele A.D."/>
            <person name="Gui C."/>
            <person name="Meng S."/>
            <person name="Li G."/>
            <person name="Viehrig K."/>
            <person name="Ye F."/>
            <person name="Su P."/>
            <person name="Kiefer A.F."/>
            <person name="Nichols A."/>
            <person name="Cepeda A.J."/>
            <person name="Yan W."/>
            <person name="Fan B."/>
            <person name="Jiang Y."/>
            <person name="Adhikari A."/>
            <person name="Zheng C.-J."/>
            <person name="Schuster L."/>
            <person name="Cowan T.M."/>
            <person name="Smanski M.J."/>
            <person name="Chevrette M.G."/>
            <person name="De Carvalho L.P.S."/>
            <person name="Shen B."/>
        </authorList>
    </citation>
    <scope>NUCLEOTIDE SEQUENCE [LARGE SCALE GENOMIC DNA]</scope>
    <source>
        <strain evidence="4 5">NPDC050545</strain>
    </source>
</reference>
<dbReference type="Proteomes" id="UP001612741">
    <property type="component" value="Unassembled WGS sequence"/>
</dbReference>
<gene>
    <name evidence="4" type="ORF">ACIBG2_35805</name>
</gene>
<keyword evidence="1 2" id="KW-0238">DNA-binding</keyword>
<dbReference type="Pfam" id="PF17926">
    <property type="entry name" value="TetR_C_21"/>
    <property type="match status" value="1"/>
</dbReference>
<evidence type="ECO:0000313" key="5">
    <source>
        <dbReference type="Proteomes" id="UP001612741"/>
    </source>
</evidence>
<proteinExistence type="predicted"/>
<dbReference type="Gene3D" id="1.10.357.10">
    <property type="entry name" value="Tetracycline Repressor, domain 2"/>
    <property type="match status" value="1"/>
</dbReference>